<feature type="compositionally biased region" description="Basic and acidic residues" evidence="1">
    <location>
        <begin position="54"/>
        <end position="68"/>
    </location>
</feature>
<evidence type="ECO:0000313" key="3">
    <source>
        <dbReference type="Proteomes" id="UP001283361"/>
    </source>
</evidence>
<proteinExistence type="predicted"/>
<comment type="caution">
    <text evidence="2">The sequence shown here is derived from an EMBL/GenBank/DDBJ whole genome shotgun (WGS) entry which is preliminary data.</text>
</comment>
<reference evidence="2" key="1">
    <citation type="journal article" date="2023" name="G3 (Bethesda)">
        <title>A reference genome for the long-term kleptoplast-retaining sea slug Elysia crispata morphotype clarki.</title>
        <authorList>
            <person name="Eastman K.E."/>
            <person name="Pendleton A.L."/>
            <person name="Shaikh M.A."/>
            <person name="Suttiyut T."/>
            <person name="Ogas R."/>
            <person name="Tomko P."/>
            <person name="Gavelis G."/>
            <person name="Widhalm J.R."/>
            <person name="Wisecaver J.H."/>
        </authorList>
    </citation>
    <scope>NUCLEOTIDE SEQUENCE</scope>
    <source>
        <strain evidence="2">ECLA1</strain>
    </source>
</reference>
<feature type="compositionally biased region" description="Basic and acidic residues" evidence="1">
    <location>
        <begin position="76"/>
        <end position="89"/>
    </location>
</feature>
<gene>
    <name evidence="2" type="ORF">RRG08_036228</name>
</gene>
<dbReference type="Proteomes" id="UP001283361">
    <property type="component" value="Unassembled WGS sequence"/>
</dbReference>
<evidence type="ECO:0000313" key="2">
    <source>
        <dbReference type="EMBL" id="KAK3691425.1"/>
    </source>
</evidence>
<dbReference type="AlphaFoldDB" id="A0AAE1CEW5"/>
<protein>
    <submittedName>
        <fullName evidence="2">Uncharacterized protein</fullName>
    </submittedName>
</protein>
<accession>A0AAE1CEW5</accession>
<evidence type="ECO:0000256" key="1">
    <source>
        <dbReference type="SAM" id="MobiDB-lite"/>
    </source>
</evidence>
<keyword evidence="3" id="KW-1185">Reference proteome</keyword>
<organism evidence="2 3">
    <name type="scientific">Elysia crispata</name>
    <name type="common">lettuce slug</name>
    <dbReference type="NCBI Taxonomy" id="231223"/>
    <lineage>
        <taxon>Eukaryota</taxon>
        <taxon>Metazoa</taxon>
        <taxon>Spiralia</taxon>
        <taxon>Lophotrochozoa</taxon>
        <taxon>Mollusca</taxon>
        <taxon>Gastropoda</taxon>
        <taxon>Heterobranchia</taxon>
        <taxon>Euthyneura</taxon>
        <taxon>Panpulmonata</taxon>
        <taxon>Sacoglossa</taxon>
        <taxon>Placobranchoidea</taxon>
        <taxon>Plakobranchidae</taxon>
        <taxon>Elysia</taxon>
    </lineage>
</organism>
<sequence length="89" mass="10483">MRTRYNHFNPKKSSTLTQKGKVEPSEVTVLLQTGMETPSHPGQVPEKKPKRPQNRPENRFQNRYENRSHNQSNQRDIGEIRNQREETAL</sequence>
<name>A0AAE1CEW5_9GAST</name>
<feature type="region of interest" description="Disordered" evidence="1">
    <location>
        <begin position="1"/>
        <end position="89"/>
    </location>
</feature>
<dbReference type="EMBL" id="JAWDGP010008094">
    <property type="protein sequence ID" value="KAK3691425.1"/>
    <property type="molecule type" value="Genomic_DNA"/>
</dbReference>